<keyword evidence="1" id="KW-0812">Transmembrane</keyword>
<dbReference type="Gene3D" id="2.40.128.260">
    <property type="entry name" value="Type IV secretion system, VirB10/TraB/TrbI"/>
    <property type="match status" value="1"/>
</dbReference>
<keyword evidence="1" id="KW-1133">Transmembrane helix</keyword>
<gene>
    <name evidence="2" type="ORF">EZS27_007125</name>
</gene>
<feature type="transmembrane region" description="Helical" evidence="1">
    <location>
        <begin position="132"/>
        <end position="150"/>
    </location>
</feature>
<name>A0A5J4SHP9_9ZZZZ</name>
<proteinExistence type="predicted"/>
<evidence type="ECO:0000256" key="1">
    <source>
        <dbReference type="SAM" id="Phobius"/>
    </source>
</evidence>
<evidence type="ECO:0000313" key="2">
    <source>
        <dbReference type="EMBL" id="KAA6345312.1"/>
    </source>
</evidence>
<keyword evidence="1" id="KW-0472">Membrane</keyword>
<reference evidence="2" key="1">
    <citation type="submission" date="2019-03" db="EMBL/GenBank/DDBJ databases">
        <title>Single cell metagenomics reveals metabolic interactions within the superorganism composed of flagellate Streblomastix strix and complex community of Bacteroidetes bacteria on its surface.</title>
        <authorList>
            <person name="Treitli S.C."/>
            <person name="Kolisko M."/>
            <person name="Husnik F."/>
            <person name="Keeling P."/>
            <person name="Hampl V."/>
        </authorList>
    </citation>
    <scope>NUCLEOTIDE SEQUENCE</scope>
    <source>
        <strain evidence="2">STM</strain>
    </source>
</reference>
<dbReference type="EMBL" id="SNRY01000176">
    <property type="protein sequence ID" value="KAA6345312.1"/>
    <property type="molecule type" value="Genomic_DNA"/>
</dbReference>
<organism evidence="2">
    <name type="scientific">termite gut metagenome</name>
    <dbReference type="NCBI Taxonomy" id="433724"/>
    <lineage>
        <taxon>unclassified sequences</taxon>
        <taxon>metagenomes</taxon>
        <taxon>organismal metagenomes</taxon>
    </lineage>
</organism>
<protein>
    <submittedName>
        <fullName evidence="2">Uncharacterized protein</fullName>
    </submittedName>
</protein>
<dbReference type="InterPro" id="IPR042217">
    <property type="entry name" value="T4SS_VirB10/TrbI"/>
</dbReference>
<comment type="caution">
    <text evidence="2">The sequence shown here is derived from an EMBL/GenBank/DDBJ whole genome shotgun (WGS) entry which is preliminary data.</text>
</comment>
<accession>A0A5J4SHP9</accession>
<dbReference type="AlphaFoldDB" id="A0A5J4SHP9"/>
<sequence>MKKFRDSVCFKPVAMLLAYVMFFGSTASAANPAGEVILKAGTSIPLELVSTITSKNVSSGSIIDFRVLSDVKADGKIVVPAGSLAKGQVSRVKKNSMFGGAGELEIAVRSVTAVDGTNIFLSSSSLFDEGDSRVVISVVLFLVCLFGFLIKGGSAEIPAGTQCTATVGSNTSIAI</sequence>